<dbReference type="Proteomes" id="UP000555003">
    <property type="component" value="Unassembled WGS sequence"/>
</dbReference>
<evidence type="ECO:0000256" key="5">
    <source>
        <dbReference type="SAM" id="Phobius"/>
    </source>
</evidence>
<evidence type="ECO:0000256" key="2">
    <source>
        <dbReference type="ARBA" id="ARBA00022692"/>
    </source>
</evidence>
<keyword evidence="4 5" id="KW-0472">Membrane</keyword>
<accession>A0ABR6DLJ0</accession>
<dbReference type="Pfam" id="PF07681">
    <property type="entry name" value="DoxX"/>
    <property type="match status" value="1"/>
</dbReference>
<reference evidence="6 7" key="1">
    <citation type="submission" date="2020-08" db="EMBL/GenBank/DDBJ databases">
        <title>Genomic Encyclopedia of Type Strains, Phase IV (KMG-IV): sequencing the most valuable type-strain genomes for metagenomic binning, comparative biology and taxonomic classification.</title>
        <authorList>
            <person name="Goeker M."/>
        </authorList>
    </citation>
    <scope>NUCLEOTIDE SEQUENCE [LARGE SCALE GENOMIC DNA]</scope>
    <source>
        <strain evidence="6 7">DSM 100397</strain>
    </source>
</reference>
<sequence length="128" mass="14277">MDRTFILRFAVAVILIMHSVPGMFNNGINDFGNLYLNTVGFAPYGVFLAWLIKLSHVAAAVLLLWNKYVKLASIVTIFILVIGIVMVHFSEGWFVVGGGRNGVEFNFLLIFVLLAIMFPNGINNKIKE</sequence>
<name>A0ABR6DLJ0_9FLAO</name>
<keyword evidence="7" id="KW-1185">Reference proteome</keyword>
<feature type="transmembrane region" description="Helical" evidence="5">
    <location>
        <begin position="102"/>
        <end position="122"/>
    </location>
</feature>
<dbReference type="EMBL" id="JACJIS010000001">
    <property type="protein sequence ID" value="MBA9072293.1"/>
    <property type="molecule type" value="Genomic_DNA"/>
</dbReference>
<dbReference type="RefSeq" id="WP_182492376.1">
    <property type="nucleotide sequence ID" value="NZ_JACJIS010000001.1"/>
</dbReference>
<evidence type="ECO:0000313" key="7">
    <source>
        <dbReference type="Proteomes" id="UP000555003"/>
    </source>
</evidence>
<keyword evidence="3 5" id="KW-1133">Transmembrane helix</keyword>
<feature type="transmembrane region" description="Helical" evidence="5">
    <location>
        <begin position="5"/>
        <end position="24"/>
    </location>
</feature>
<feature type="transmembrane region" description="Helical" evidence="5">
    <location>
        <begin position="44"/>
        <end position="64"/>
    </location>
</feature>
<gene>
    <name evidence="6" type="ORF">GGR22_000419</name>
</gene>
<organism evidence="6 7">
    <name type="scientific">Flavobacterium gossypii</name>
    <dbReference type="NCBI Taxonomy" id="1646119"/>
    <lineage>
        <taxon>Bacteria</taxon>
        <taxon>Pseudomonadati</taxon>
        <taxon>Bacteroidota</taxon>
        <taxon>Flavobacteriia</taxon>
        <taxon>Flavobacteriales</taxon>
        <taxon>Flavobacteriaceae</taxon>
        <taxon>Flavobacterium</taxon>
    </lineage>
</organism>
<proteinExistence type="predicted"/>
<evidence type="ECO:0000256" key="3">
    <source>
        <dbReference type="ARBA" id="ARBA00022989"/>
    </source>
</evidence>
<evidence type="ECO:0000313" key="6">
    <source>
        <dbReference type="EMBL" id="MBA9072293.1"/>
    </source>
</evidence>
<evidence type="ECO:0000256" key="4">
    <source>
        <dbReference type="ARBA" id="ARBA00023136"/>
    </source>
</evidence>
<feature type="transmembrane region" description="Helical" evidence="5">
    <location>
        <begin position="71"/>
        <end position="90"/>
    </location>
</feature>
<comment type="subcellular location">
    <subcellularLocation>
        <location evidence="1">Membrane</location>
        <topology evidence="1">Multi-pass membrane protein</topology>
    </subcellularLocation>
</comment>
<evidence type="ECO:0000256" key="1">
    <source>
        <dbReference type="ARBA" id="ARBA00004141"/>
    </source>
</evidence>
<comment type="caution">
    <text evidence="6">The sequence shown here is derived from an EMBL/GenBank/DDBJ whole genome shotgun (WGS) entry which is preliminary data.</text>
</comment>
<dbReference type="InterPro" id="IPR032808">
    <property type="entry name" value="DoxX"/>
</dbReference>
<keyword evidence="2 5" id="KW-0812">Transmembrane</keyword>
<protein>
    <submittedName>
        <fullName evidence="6">Oxidoreductase</fullName>
    </submittedName>
</protein>